<dbReference type="RefSeq" id="WP_074793161.1">
    <property type="nucleotide sequence ID" value="NZ_FOAD01000003.1"/>
</dbReference>
<proteinExistence type="predicted"/>
<feature type="compositionally biased region" description="Basic and acidic residues" evidence="2">
    <location>
        <begin position="303"/>
        <end position="315"/>
    </location>
</feature>
<evidence type="ECO:0000313" key="4">
    <source>
        <dbReference type="Proteomes" id="UP000183894"/>
    </source>
</evidence>
<name>A0A1H7MWQ7_HALLR</name>
<sequence>MQRREYIGATISALGSSFLAGCTGDTSTNEGTTTPTPQPDKAAEHLEEAGSALQSAGEQLSSESESLSESEFEDGSVDFNPSKIYTYLDEAANELDAAEEYATDEQRSKIDSGREYIGFGRKFTEFLDIVVEGYSLVYSGLTYFQSERYTDAAAELEAAEQELGDADDLLSVVRDRTSQLDTEELDDFDEVDAETLQIDLTTLDKLIPVLETMAAGIREMSLGMEDLNEAESYLDEEALAKAQKALDRAAEHFGTSESLFKRQEGESLSSMKSTFIELTCYAGSLKDGTEHFSRAVEAIGQGDNERAKEERDKASESYNKCNFDS</sequence>
<keyword evidence="1" id="KW-0175">Coiled coil</keyword>
<feature type="compositionally biased region" description="Low complexity" evidence="2">
    <location>
        <begin position="23"/>
        <end position="35"/>
    </location>
</feature>
<gene>
    <name evidence="3" type="ORF">SAMN04488691_103106</name>
</gene>
<dbReference type="PROSITE" id="PS51257">
    <property type="entry name" value="PROKAR_LIPOPROTEIN"/>
    <property type="match status" value="1"/>
</dbReference>
<feature type="compositionally biased region" description="Polar residues" evidence="2">
    <location>
        <begin position="316"/>
        <end position="325"/>
    </location>
</feature>
<protein>
    <submittedName>
        <fullName evidence="3">Uncharacterized protein</fullName>
    </submittedName>
</protein>
<dbReference type="OrthoDB" id="379445at2157"/>
<feature type="region of interest" description="Disordered" evidence="2">
    <location>
        <begin position="19"/>
        <end position="75"/>
    </location>
</feature>
<evidence type="ECO:0000313" key="3">
    <source>
        <dbReference type="EMBL" id="SEL15218.1"/>
    </source>
</evidence>
<feature type="region of interest" description="Disordered" evidence="2">
    <location>
        <begin position="299"/>
        <end position="325"/>
    </location>
</feature>
<dbReference type="EMBL" id="FOAD01000003">
    <property type="protein sequence ID" value="SEL15218.1"/>
    <property type="molecule type" value="Genomic_DNA"/>
</dbReference>
<evidence type="ECO:0000256" key="2">
    <source>
        <dbReference type="SAM" id="MobiDB-lite"/>
    </source>
</evidence>
<feature type="compositionally biased region" description="Acidic residues" evidence="2">
    <location>
        <begin position="66"/>
        <end position="75"/>
    </location>
</feature>
<dbReference type="AlphaFoldDB" id="A0A1H7MWQ7"/>
<organism evidence="3 4">
    <name type="scientific">Haloferax larsenii</name>
    <dbReference type="NCBI Taxonomy" id="302484"/>
    <lineage>
        <taxon>Archaea</taxon>
        <taxon>Methanobacteriati</taxon>
        <taxon>Methanobacteriota</taxon>
        <taxon>Stenosarchaea group</taxon>
        <taxon>Halobacteria</taxon>
        <taxon>Halobacteriales</taxon>
        <taxon>Haloferacaceae</taxon>
        <taxon>Haloferax</taxon>
    </lineage>
</organism>
<evidence type="ECO:0000256" key="1">
    <source>
        <dbReference type="SAM" id="Coils"/>
    </source>
</evidence>
<dbReference type="Proteomes" id="UP000183894">
    <property type="component" value="Unassembled WGS sequence"/>
</dbReference>
<accession>A0A1H7MWQ7</accession>
<feature type="coiled-coil region" evidence="1">
    <location>
        <begin position="149"/>
        <end position="176"/>
    </location>
</feature>
<reference evidence="3 4" key="1">
    <citation type="submission" date="2016-10" db="EMBL/GenBank/DDBJ databases">
        <authorList>
            <person name="de Groot N.N."/>
        </authorList>
    </citation>
    <scope>NUCLEOTIDE SEQUENCE [LARGE SCALE GENOMIC DNA]</scope>
    <source>
        <strain evidence="3 4">CDM_5</strain>
    </source>
</reference>